<gene>
    <name evidence="1" type="ORF">CYFUS_005540</name>
</gene>
<dbReference type="EMBL" id="CP022098">
    <property type="protein sequence ID" value="ATB40092.1"/>
    <property type="molecule type" value="Genomic_DNA"/>
</dbReference>
<dbReference type="Proteomes" id="UP000217257">
    <property type="component" value="Chromosome"/>
</dbReference>
<evidence type="ECO:0000313" key="2">
    <source>
        <dbReference type="Proteomes" id="UP000217257"/>
    </source>
</evidence>
<dbReference type="AlphaFoldDB" id="A0A250J9E9"/>
<organism evidence="1 2">
    <name type="scientific">Cystobacter fuscus</name>
    <dbReference type="NCBI Taxonomy" id="43"/>
    <lineage>
        <taxon>Bacteria</taxon>
        <taxon>Pseudomonadati</taxon>
        <taxon>Myxococcota</taxon>
        <taxon>Myxococcia</taxon>
        <taxon>Myxococcales</taxon>
        <taxon>Cystobacterineae</taxon>
        <taxon>Archangiaceae</taxon>
        <taxon>Cystobacter</taxon>
    </lineage>
</organism>
<dbReference type="GO" id="GO:0009432">
    <property type="term" value="P:SOS response"/>
    <property type="evidence" value="ECO:0007669"/>
    <property type="project" value="TreeGrafter"/>
</dbReference>
<dbReference type="GO" id="GO:0018169">
    <property type="term" value="F:ribosomal S6-glutamic acid ligase activity"/>
    <property type="evidence" value="ECO:0007669"/>
    <property type="project" value="TreeGrafter"/>
</dbReference>
<dbReference type="KEGG" id="cfus:CYFUS_005540"/>
<dbReference type="PANTHER" id="PTHR21621">
    <property type="entry name" value="RIBOSOMAL PROTEIN S6 MODIFICATION PROTEIN"/>
    <property type="match status" value="1"/>
</dbReference>
<protein>
    <recommendedName>
        <fullName evidence="3">ATP-grasp domain-containing protein</fullName>
    </recommendedName>
</protein>
<evidence type="ECO:0000313" key="1">
    <source>
        <dbReference type="EMBL" id="ATB40092.1"/>
    </source>
</evidence>
<proteinExistence type="predicted"/>
<reference evidence="1 2" key="1">
    <citation type="submission" date="2017-06" db="EMBL/GenBank/DDBJ databases">
        <title>Sequencing and comparative analysis of myxobacterial genomes.</title>
        <authorList>
            <person name="Rupp O."/>
            <person name="Goesmann A."/>
            <person name="Sogaard-Andersen L."/>
        </authorList>
    </citation>
    <scope>NUCLEOTIDE SEQUENCE [LARGE SCALE GENOMIC DNA]</scope>
    <source>
        <strain evidence="1 2">DSM 52655</strain>
    </source>
</reference>
<name>A0A250J9E9_9BACT</name>
<dbReference type="Gene3D" id="3.30.470.20">
    <property type="entry name" value="ATP-grasp fold, B domain"/>
    <property type="match status" value="1"/>
</dbReference>
<dbReference type="RefSeq" id="WP_157758699.1">
    <property type="nucleotide sequence ID" value="NZ_CP022098.1"/>
</dbReference>
<dbReference type="GO" id="GO:0005737">
    <property type="term" value="C:cytoplasm"/>
    <property type="evidence" value="ECO:0007669"/>
    <property type="project" value="TreeGrafter"/>
</dbReference>
<dbReference type="SUPFAM" id="SSF56059">
    <property type="entry name" value="Glutathione synthetase ATP-binding domain-like"/>
    <property type="match status" value="1"/>
</dbReference>
<dbReference type="PANTHER" id="PTHR21621:SF0">
    <property type="entry name" value="BETA-CITRYLGLUTAMATE SYNTHASE B-RELATED"/>
    <property type="match status" value="1"/>
</dbReference>
<accession>A0A250J9E9</accession>
<evidence type="ECO:0008006" key="3">
    <source>
        <dbReference type="Google" id="ProtNLM"/>
    </source>
</evidence>
<sequence>MPRSVLILAPTTDPHAAALDWALRLQGVVPLWTPSLPTGPDTGYGFHIDAGGEHLSGRVAGGDRFGAIWNRRLEDPAPECAEADRTFVTWEWKLLQRNLFALESAYGDALWVNRAEAARRAENKLVQLQVCRRLGLAFPETLVTNDAEQVKALREKWGRIVFKSFLMHQWEQRDSGKKYAVGVTLLDERSDLPAAAIAVCPGIYQRYIEKACDLRVTVMGERFFAMSLRKAAGDGYVDWRPHSKDPSMRAEAVSLPAAVEDKLRALMRELGLVFGCIDLVVDRQGDVYFLEVNQAGQFLFVEEMVPDYPVLRAMTAMLASGRTDYDVSVPTAVTMKAFMASDAYAALTERVRGKTPDRRLFSLE</sequence>